<keyword evidence="3" id="KW-1185">Reference proteome</keyword>
<evidence type="ECO:0000256" key="1">
    <source>
        <dbReference type="SAM" id="MobiDB-lite"/>
    </source>
</evidence>
<dbReference type="EMBL" id="VIIS01000095">
    <property type="protein sequence ID" value="KAF0313391.1"/>
    <property type="molecule type" value="Genomic_DNA"/>
</dbReference>
<reference evidence="2 3" key="1">
    <citation type="submission" date="2019-07" db="EMBL/GenBank/DDBJ databases">
        <title>Draft genome assembly of a fouling barnacle, Amphibalanus amphitrite (Darwin, 1854): The first reference genome for Thecostraca.</title>
        <authorList>
            <person name="Kim W."/>
        </authorList>
    </citation>
    <scope>NUCLEOTIDE SEQUENCE [LARGE SCALE GENOMIC DNA]</scope>
    <source>
        <strain evidence="2">SNU_AA5</strain>
        <tissue evidence="2">Soma without cirri and trophi</tissue>
    </source>
</reference>
<accession>A0A6A4XFL7</accession>
<feature type="region of interest" description="Disordered" evidence="1">
    <location>
        <begin position="1"/>
        <end position="31"/>
    </location>
</feature>
<dbReference type="AlphaFoldDB" id="A0A6A4XFL7"/>
<dbReference type="Proteomes" id="UP000440578">
    <property type="component" value="Unassembled WGS sequence"/>
</dbReference>
<comment type="caution">
    <text evidence="2">The sequence shown here is derived from an EMBL/GenBank/DDBJ whole genome shotgun (WGS) entry which is preliminary data.</text>
</comment>
<proteinExistence type="predicted"/>
<protein>
    <submittedName>
        <fullName evidence="2">Uncharacterized protein</fullName>
    </submittedName>
</protein>
<evidence type="ECO:0000313" key="3">
    <source>
        <dbReference type="Proteomes" id="UP000440578"/>
    </source>
</evidence>
<gene>
    <name evidence="2" type="ORF">FJT64_016049</name>
</gene>
<dbReference type="OrthoDB" id="6418054at2759"/>
<feature type="compositionally biased region" description="Low complexity" evidence="1">
    <location>
        <begin position="14"/>
        <end position="27"/>
    </location>
</feature>
<organism evidence="2 3">
    <name type="scientific">Amphibalanus amphitrite</name>
    <name type="common">Striped barnacle</name>
    <name type="synonym">Balanus amphitrite</name>
    <dbReference type="NCBI Taxonomy" id="1232801"/>
    <lineage>
        <taxon>Eukaryota</taxon>
        <taxon>Metazoa</taxon>
        <taxon>Ecdysozoa</taxon>
        <taxon>Arthropoda</taxon>
        <taxon>Crustacea</taxon>
        <taxon>Multicrustacea</taxon>
        <taxon>Cirripedia</taxon>
        <taxon>Thoracica</taxon>
        <taxon>Thoracicalcarea</taxon>
        <taxon>Balanomorpha</taxon>
        <taxon>Balanoidea</taxon>
        <taxon>Balanidae</taxon>
        <taxon>Amphibalaninae</taxon>
        <taxon>Amphibalanus</taxon>
    </lineage>
</organism>
<evidence type="ECO:0000313" key="2">
    <source>
        <dbReference type="EMBL" id="KAF0313391.1"/>
    </source>
</evidence>
<name>A0A6A4XFL7_AMPAM</name>
<sequence length="154" mass="16274">MYATTCHPGPSHPGASTSLGQSSSGTSRTRRCWTAAAAADGVSGDSEPDLTRLTPGLGVAPGLSVSEAHLDRVQPPRERLYRPDLDSASQNGAQDFGSVQLESVHSLPPRGHLAYDVLTEITLLPDCKPVKKAPVVSGDLNPTYNLDYALPLRD</sequence>